<organism evidence="4 5">
    <name type="scientific">Streptomyces narbonensis</name>
    <dbReference type="NCBI Taxonomy" id="67333"/>
    <lineage>
        <taxon>Bacteria</taxon>
        <taxon>Bacillati</taxon>
        <taxon>Actinomycetota</taxon>
        <taxon>Actinomycetes</taxon>
        <taxon>Kitasatosporales</taxon>
        <taxon>Streptomycetaceae</taxon>
        <taxon>Streptomyces</taxon>
    </lineage>
</organism>
<evidence type="ECO:0000313" key="4">
    <source>
        <dbReference type="EMBL" id="MEU7071827.1"/>
    </source>
</evidence>
<accession>A0ABV3CAN8</accession>
<dbReference type="Pfam" id="PF05532">
    <property type="entry name" value="CsbD"/>
    <property type="match status" value="1"/>
</dbReference>
<reference evidence="4 5" key="1">
    <citation type="submission" date="2024-06" db="EMBL/GenBank/DDBJ databases">
        <title>The Natural Products Discovery Center: Release of the First 8490 Sequenced Strains for Exploring Actinobacteria Biosynthetic Diversity.</title>
        <authorList>
            <person name="Kalkreuter E."/>
            <person name="Kautsar S.A."/>
            <person name="Yang D."/>
            <person name="Bader C.D."/>
            <person name="Teijaro C.N."/>
            <person name="Fluegel L."/>
            <person name="Davis C.M."/>
            <person name="Simpson J.R."/>
            <person name="Lauterbach L."/>
            <person name="Steele A.D."/>
            <person name="Gui C."/>
            <person name="Meng S."/>
            <person name="Li G."/>
            <person name="Viehrig K."/>
            <person name="Ye F."/>
            <person name="Su P."/>
            <person name="Kiefer A.F."/>
            <person name="Nichols A."/>
            <person name="Cepeda A.J."/>
            <person name="Yan W."/>
            <person name="Fan B."/>
            <person name="Jiang Y."/>
            <person name="Adhikari A."/>
            <person name="Zheng C.-J."/>
            <person name="Schuster L."/>
            <person name="Cowan T.M."/>
            <person name="Smanski M.J."/>
            <person name="Chevrette M.G."/>
            <person name="De Carvalho L.P.S."/>
            <person name="Shen B."/>
        </authorList>
    </citation>
    <scope>NUCLEOTIDE SEQUENCE [LARGE SCALE GENOMIC DNA]</scope>
    <source>
        <strain evidence="4 5">NPDC045974</strain>
    </source>
</reference>
<evidence type="ECO:0000259" key="3">
    <source>
        <dbReference type="Pfam" id="PF05532"/>
    </source>
</evidence>
<dbReference type="InterPro" id="IPR036629">
    <property type="entry name" value="YjbJ_sf"/>
</dbReference>
<comment type="similarity">
    <text evidence="1">Belongs to the UPF0337 (CsbD) family.</text>
</comment>
<feature type="domain" description="CsbD-like" evidence="3">
    <location>
        <begin position="3"/>
        <end position="51"/>
    </location>
</feature>
<protein>
    <submittedName>
        <fullName evidence="4">CsbD family protein</fullName>
    </submittedName>
</protein>
<dbReference type="Gene3D" id="1.10.1470.10">
    <property type="entry name" value="YjbJ"/>
    <property type="match status" value="1"/>
</dbReference>
<sequence length="61" mass="6601">MADKNTEKAKGKLKEAAGKATGDKRLETEGKTDQMKGKAREAGEAVRDRAKGVRDSLDPEK</sequence>
<dbReference type="RefSeq" id="WP_358470754.1">
    <property type="nucleotide sequence ID" value="NZ_JBEZAE010000009.1"/>
</dbReference>
<dbReference type="EMBL" id="JBEZAE010000009">
    <property type="protein sequence ID" value="MEU7071827.1"/>
    <property type="molecule type" value="Genomic_DNA"/>
</dbReference>
<gene>
    <name evidence="4" type="ORF">AB0A88_17020</name>
</gene>
<name>A0ABV3CAN8_9ACTN</name>
<evidence type="ECO:0000313" key="5">
    <source>
        <dbReference type="Proteomes" id="UP001551329"/>
    </source>
</evidence>
<feature type="region of interest" description="Disordered" evidence="2">
    <location>
        <begin position="1"/>
        <end position="61"/>
    </location>
</feature>
<dbReference type="Proteomes" id="UP001551329">
    <property type="component" value="Unassembled WGS sequence"/>
</dbReference>
<evidence type="ECO:0000256" key="1">
    <source>
        <dbReference type="ARBA" id="ARBA00009129"/>
    </source>
</evidence>
<comment type="caution">
    <text evidence="4">The sequence shown here is derived from an EMBL/GenBank/DDBJ whole genome shotgun (WGS) entry which is preliminary data.</text>
</comment>
<dbReference type="SUPFAM" id="SSF69047">
    <property type="entry name" value="Hypothetical protein YjbJ"/>
    <property type="match status" value="1"/>
</dbReference>
<dbReference type="InterPro" id="IPR008462">
    <property type="entry name" value="CsbD"/>
</dbReference>
<keyword evidence="5" id="KW-1185">Reference proteome</keyword>
<proteinExistence type="inferred from homology"/>
<evidence type="ECO:0000256" key="2">
    <source>
        <dbReference type="SAM" id="MobiDB-lite"/>
    </source>
</evidence>